<evidence type="ECO:0000313" key="2">
    <source>
        <dbReference type="Proteomes" id="UP000198862"/>
    </source>
</evidence>
<dbReference type="STRING" id="1123010.SAMN02745724_05243"/>
<accession>A0A1I1UIF3</accession>
<gene>
    <name evidence="1" type="ORF">SAMN02745724_05243</name>
</gene>
<sequence length="78" mass="9035">MRYANIRFQVYSPDIRGNISAYMSLRSQKLLFSVTHIAEVIINENVEMTLVMVKQYHEFLLSNLVSPFSLLIINLRSG</sequence>
<keyword evidence="2" id="KW-1185">Reference proteome</keyword>
<proteinExistence type="predicted"/>
<dbReference type="Proteomes" id="UP000198862">
    <property type="component" value="Unassembled WGS sequence"/>
</dbReference>
<organism evidence="1 2">
    <name type="scientific">Pseudoalteromonas denitrificans DSM 6059</name>
    <dbReference type="NCBI Taxonomy" id="1123010"/>
    <lineage>
        <taxon>Bacteria</taxon>
        <taxon>Pseudomonadati</taxon>
        <taxon>Pseudomonadota</taxon>
        <taxon>Gammaproteobacteria</taxon>
        <taxon>Alteromonadales</taxon>
        <taxon>Pseudoalteromonadaceae</taxon>
        <taxon>Pseudoalteromonas</taxon>
    </lineage>
</organism>
<protein>
    <submittedName>
        <fullName evidence="1">Uncharacterized protein</fullName>
    </submittedName>
</protein>
<evidence type="ECO:0000313" key="1">
    <source>
        <dbReference type="EMBL" id="SFD70549.1"/>
    </source>
</evidence>
<reference evidence="1 2" key="1">
    <citation type="submission" date="2016-10" db="EMBL/GenBank/DDBJ databases">
        <authorList>
            <person name="de Groot N.N."/>
        </authorList>
    </citation>
    <scope>NUCLEOTIDE SEQUENCE [LARGE SCALE GENOMIC DNA]</scope>
    <source>
        <strain evidence="1 2">DSM 6059</strain>
    </source>
</reference>
<dbReference type="AlphaFoldDB" id="A0A1I1UIF3"/>
<dbReference type="EMBL" id="FOLO01000090">
    <property type="protein sequence ID" value="SFD70549.1"/>
    <property type="molecule type" value="Genomic_DNA"/>
</dbReference>
<name>A0A1I1UIF3_9GAMM</name>